<dbReference type="Pfam" id="PF17853">
    <property type="entry name" value="GGDEF_2"/>
    <property type="match status" value="1"/>
</dbReference>
<gene>
    <name evidence="4" type="primary">pucR_3</name>
    <name evidence="4" type="ORF">BIN_B_02956</name>
</gene>
<dbReference type="AlphaFoldDB" id="A0A653ENY7"/>
<evidence type="ECO:0000256" key="1">
    <source>
        <dbReference type="ARBA" id="ARBA00006754"/>
    </source>
</evidence>
<reference evidence="4" key="1">
    <citation type="submission" date="2019-05" db="EMBL/GenBank/DDBJ databases">
        <authorList>
            <person name="Naeem R."/>
            <person name="Antony C."/>
            <person name="Guan Q."/>
        </authorList>
    </citation>
    <scope>NUCLEOTIDE SEQUENCE</scope>
    <source>
        <strain evidence="4">2</strain>
    </source>
</reference>
<dbReference type="GeneID" id="93492746"/>
<dbReference type="OrthoDB" id="3663486at2"/>
<dbReference type="RefSeq" id="WP_085252136.1">
    <property type="nucleotide sequence ID" value="NZ_CAJMWI010000001.1"/>
</dbReference>
<feature type="domain" description="CdaR GGDEF-like" evidence="3">
    <location>
        <begin position="190"/>
        <end position="295"/>
    </location>
</feature>
<protein>
    <submittedName>
        <fullName evidence="4">Purine catabolism regulatory protein</fullName>
    </submittedName>
</protein>
<feature type="domain" description="PucR C-terminal helix-turn-helix" evidence="2">
    <location>
        <begin position="342"/>
        <end position="397"/>
    </location>
</feature>
<accession>A0A653ENY7</accession>
<organism evidence="4">
    <name type="scientific">Mycobacterium riyadhense</name>
    <dbReference type="NCBI Taxonomy" id="486698"/>
    <lineage>
        <taxon>Bacteria</taxon>
        <taxon>Bacillati</taxon>
        <taxon>Actinomycetota</taxon>
        <taxon>Actinomycetes</taxon>
        <taxon>Mycobacteriales</taxon>
        <taxon>Mycobacteriaceae</taxon>
        <taxon>Mycobacterium</taxon>
    </lineage>
</organism>
<evidence type="ECO:0000259" key="3">
    <source>
        <dbReference type="Pfam" id="PF17853"/>
    </source>
</evidence>
<comment type="similarity">
    <text evidence="1">Belongs to the CdaR family.</text>
</comment>
<evidence type="ECO:0000259" key="2">
    <source>
        <dbReference type="Pfam" id="PF13556"/>
    </source>
</evidence>
<dbReference type="InterPro" id="IPR041522">
    <property type="entry name" value="CdaR_GGDEF"/>
</dbReference>
<dbReference type="PANTHER" id="PTHR33744">
    <property type="entry name" value="CARBOHYDRATE DIACID REGULATOR"/>
    <property type="match status" value="1"/>
</dbReference>
<dbReference type="PANTHER" id="PTHR33744:SF1">
    <property type="entry name" value="DNA-BINDING TRANSCRIPTIONAL ACTIVATOR ADER"/>
    <property type="match status" value="1"/>
</dbReference>
<dbReference type="Gene3D" id="1.10.10.2840">
    <property type="entry name" value="PucR C-terminal helix-turn-helix domain"/>
    <property type="match status" value="1"/>
</dbReference>
<name>A0A653ENY7_9MYCO</name>
<dbReference type="InterPro" id="IPR051448">
    <property type="entry name" value="CdaR-like_regulators"/>
</dbReference>
<dbReference type="EMBL" id="LR589092">
    <property type="protein sequence ID" value="VTO99226.1"/>
    <property type="molecule type" value="Genomic_DNA"/>
</dbReference>
<dbReference type="InterPro" id="IPR025736">
    <property type="entry name" value="PucR_C-HTH_dom"/>
</dbReference>
<evidence type="ECO:0000313" key="4">
    <source>
        <dbReference type="EMBL" id="VTO99226.1"/>
    </source>
</evidence>
<dbReference type="Pfam" id="PF13556">
    <property type="entry name" value="HTH_30"/>
    <property type="match status" value="1"/>
</dbReference>
<dbReference type="InterPro" id="IPR042070">
    <property type="entry name" value="PucR_C-HTH_sf"/>
</dbReference>
<sequence length="427" mass="47231">MVRPEPSPRVCELIRAGARIVLNSSQDFLDAVDRDMLAANPTIANDPGLAAMVSRANRANLIHFAAANLRNPGAPVPANLGGEPLRLARELVRRGLARSVLEIHRIGQNVAWQRWHDVAFGLTCDPQELRELLDVQFRLANDFVDATLAGIAAQLQSEYDELARDGRAECRRVVDQILEGEPVNPARCQARLGYSLDQSHTAAIIWTDRLNGDYNQLDDAMGAVGRLAGWPRPLCVDVDAETRWVWVNDAVALDSDQIATVLINASQARIAIGTTAKGIDGFRRSHTEALTVQRMMVRLRSPQRVARFEDVEMIALLTEDSAGADDFIKNTLGDLASASPSLRHTVLTYIEEQCNATRTAKRLYTHRNTLQHRLDTADRLLPRPLDQASVEVAVALRTLRWRGGQIVDSTRPRTHAHHNGTVQQCTG</sequence>
<proteinExistence type="inferred from homology"/>